<evidence type="ECO:0000313" key="2">
    <source>
        <dbReference type="Proteomes" id="UP000050381"/>
    </source>
</evidence>
<proteinExistence type="predicted"/>
<sequence>MLQPHLGRPQHVAGRVKAQGHAVMSQAFAVGQGLQMDVLAQSRTQDAFTGGCCQVVLIATAGMVTVGMGDDRALNRTPGVDVEIPARTVQAFRAGNDKIHAITGAMGLSGRGDGGIRSSIGFGWRGACPL</sequence>
<evidence type="ECO:0000313" key="1">
    <source>
        <dbReference type="EMBL" id="KPW88474.1"/>
    </source>
</evidence>
<gene>
    <name evidence="1" type="ORF">ALO79_200067</name>
</gene>
<reference evidence="1 2" key="1">
    <citation type="submission" date="2015-09" db="EMBL/GenBank/DDBJ databases">
        <title>Genome announcement of multiple Pseudomonas syringae strains.</title>
        <authorList>
            <person name="Thakur S."/>
            <person name="Wang P.W."/>
            <person name="Gong Y."/>
            <person name="Weir B.S."/>
            <person name="Guttman D.S."/>
        </authorList>
    </citation>
    <scope>NUCLEOTIDE SEQUENCE [LARGE SCALE GENOMIC DNA]</scope>
    <source>
        <strain evidence="1 2">ICMP9419</strain>
    </source>
</reference>
<organism evidence="1 2">
    <name type="scientific">Pseudomonas syringae pv. castaneae</name>
    <dbReference type="NCBI Taxonomy" id="264450"/>
    <lineage>
        <taxon>Bacteria</taxon>
        <taxon>Pseudomonadati</taxon>
        <taxon>Pseudomonadota</taxon>
        <taxon>Gammaproteobacteria</taxon>
        <taxon>Pseudomonadales</taxon>
        <taxon>Pseudomonadaceae</taxon>
        <taxon>Pseudomonas</taxon>
        <taxon>Pseudomonas syringae</taxon>
    </lineage>
</organism>
<dbReference type="EMBL" id="LJQD01000593">
    <property type="protein sequence ID" value="KPW88474.1"/>
    <property type="molecule type" value="Genomic_DNA"/>
</dbReference>
<dbReference type="Proteomes" id="UP000050381">
    <property type="component" value="Unassembled WGS sequence"/>
</dbReference>
<name>A0A0P9MVJ1_PSESX</name>
<comment type="caution">
    <text evidence="1">The sequence shown here is derived from an EMBL/GenBank/DDBJ whole genome shotgun (WGS) entry which is preliminary data.</text>
</comment>
<dbReference type="AlphaFoldDB" id="A0A0P9MVJ1"/>
<protein>
    <submittedName>
        <fullName evidence="1">Ribosome association toxin RatA</fullName>
    </submittedName>
</protein>
<accession>A0A0P9MVJ1</accession>